<organism evidence="1 2">
    <name type="scientific">Nesidiocoris tenuis</name>
    <dbReference type="NCBI Taxonomy" id="355587"/>
    <lineage>
        <taxon>Eukaryota</taxon>
        <taxon>Metazoa</taxon>
        <taxon>Ecdysozoa</taxon>
        <taxon>Arthropoda</taxon>
        <taxon>Hexapoda</taxon>
        <taxon>Insecta</taxon>
        <taxon>Pterygota</taxon>
        <taxon>Neoptera</taxon>
        <taxon>Paraneoptera</taxon>
        <taxon>Hemiptera</taxon>
        <taxon>Heteroptera</taxon>
        <taxon>Panheteroptera</taxon>
        <taxon>Cimicomorpha</taxon>
        <taxon>Miridae</taxon>
        <taxon>Dicyphina</taxon>
        <taxon>Nesidiocoris</taxon>
    </lineage>
</organism>
<keyword evidence="2" id="KW-1185">Reference proteome</keyword>
<protein>
    <submittedName>
        <fullName evidence="1">Uncharacterized protein</fullName>
    </submittedName>
</protein>
<evidence type="ECO:0000313" key="1">
    <source>
        <dbReference type="EMBL" id="CAB0004712.1"/>
    </source>
</evidence>
<dbReference type="Proteomes" id="UP000479000">
    <property type="component" value="Unassembled WGS sequence"/>
</dbReference>
<name>A0A6H5GMR2_9HEMI</name>
<evidence type="ECO:0000313" key="2">
    <source>
        <dbReference type="Proteomes" id="UP000479000"/>
    </source>
</evidence>
<sequence length="224" mass="25764">MKLSSCFEERGSGIIILSVEIKIDPKERKTLTKFVPILSRRWEGDRINSSEGSRTRICNKNFLSVRRTPYAVRRTPYALSGACPAALKERVGRGTEHRIKTYDYNTKSKQMTEKRYFRVLRRGLLRENRRKLPSKQSPSVPGENPPILNRALGWRTQLATSTYKLDSEAHLTNLETHLKNSRRIRIRDGIPCVTTSRLKLSSMSPTLREPSFDDGFLKCLRARG</sequence>
<dbReference type="AlphaFoldDB" id="A0A6H5GMR2"/>
<feature type="non-terminal residue" evidence="1">
    <location>
        <position position="224"/>
    </location>
</feature>
<reference evidence="1 2" key="1">
    <citation type="submission" date="2020-02" db="EMBL/GenBank/DDBJ databases">
        <authorList>
            <person name="Ferguson B K."/>
        </authorList>
    </citation>
    <scope>NUCLEOTIDE SEQUENCE [LARGE SCALE GENOMIC DNA]</scope>
</reference>
<proteinExistence type="predicted"/>
<gene>
    <name evidence="1" type="ORF">NTEN_LOCUS10189</name>
</gene>
<accession>A0A6H5GMR2</accession>
<dbReference type="EMBL" id="CADCXU010015139">
    <property type="protein sequence ID" value="CAB0004712.1"/>
    <property type="molecule type" value="Genomic_DNA"/>
</dbReference>